<feature type="binding site" evidence="19">
    <location>
        <position position="804"/>
    </location>
    <ligand>
        <name>ATP</name>
        <dbReference type="ChEBI" id="CHEBI:30616"/>
        <label>2</label>
    </ligand>
</feature>
<feature type="binding site" evidence="19">
    <location>
        <position position="859"/>
    </location>
    <ligand>
        <name>Mg(2+)</name>
        <dbReference type="ChEBI" id="CHEBI:18420"/>
        <label>4</label>
    </ligand>
</feature>
<gene>
    <name evidence="19 22" type="primary">carB</name>
    <name evidence="22" type="ORF">BF93_07435</name>
</gene>
<comment type="cofactor">
    <cofactor evidence="1">
        <name>Mn(2+)</name>
        <dbReference type="ChEBI" id="CHEBI:29035"/>
    </cofactor>
</comment>
<evidence type="ECO:0000259" key="21">
    <source>
        <dbReference type="PROSITE" id="PS51855"/>
    </source>
</evidence>
<dbReference type="PANTHER" id="PTHR11405:SF53">
    <property type="entry name" value="CARBAMOYL-PHOSPHATE SYNTHASE [AMMONIA], MITOCHONDRIAL"/>
    <property type="match status" value="1"/>
</dbReference>
<feature type="domain" description="MGS-like" evidence="21">
    <location>
        <begin position="969"/>
        <end position="1111"/>
    </location>
</feature>
<feature type="binding site" evidence="19">
    <location>
        <position position="772"/>
    </location>
    <ligand>
        <name>ATP</name>
        <dbReference type="ChEBI" id="CHEBI:30616"/>
        <label>2</label>
    </ligand>
</feature>
<dbReference type="EC" id="6.3.4.16" evidence="19"/>
<keyword evidence="5 19" id="KW-0055">Arginine biosynthesis</keyword>
<keyword evidence="23" id="KW-1185">Reference proteome</keyword>
<dbReference type="PROSITE" id="PS00867">
    <property type="entry name" value="CPSASE_2"/>
    <property type="match status" value="2"/>
</dbReference>
<comment type="pathway">
    <text evidence="2 19">Pyrimidine metabolism; UMP biosynthesis via de novo pathway; (S)-dihydroorotate from bicarbonate: step 1/3.</text>
</comment>
<dbReference type="InterPro" id="IPR033937">
    <property type="entry name" value="MGS_CPS_CarB"/>
</dbReference>
<dbReference type="InterPro" id="IPR011761">
    <property type="entry name" value="ATP-grasp"/>
</dbReference>
<dbReference type="PRINTS" id="PR00098">
    <property type="entry name" value="CPSASE"/>
</dbReference>
<dbReference type="InterPro" id="IPR005479">
    <property type="entry name" value="CPAse_ATP-bd"/>
</dbReference>
<feature type="binding site" evidence="19">
    <location>
        <position position="243"/>
    </location>
    <ligand>
        <name>ATP</name>
        <dbReference type="ChEBI" id="CHEBI:30616"/>
        <label>1</label>
    </ligand>
</feature>
<feature type="binding site" evidence="19">
    <location>
        <position position="242"/>
    </location>
    <ligand>
        <name>ATP</name>
        <dbReference type="ChEBI" id="CHEBI:30616"/>
        <label>1</label>
    </ligand>
</feature>
<feature type="binding site" evidence="19">
    <location>
        <position position="845"/>
    </location>
    <ligand>
        <name>Mg(2+)</name>
        <dbReference type="ChEBI" id="CHEBI:18420"/>
        <label>3</label>
    </ligand>
</feature>
<dbReference type="SUPFAM" id="SSF52335">
    <property type="entry name" value="Methylglyoxal synthase-like"/>
    <property type="match status" value="1"/>
</dbReference>
<dbReference type="InterPro" id="IPR013815">
    <property type="entry name" value="ATP_grasp_subdomain_1"/>
</dbReference>
<dbReference type="NCBIfam" id="NF009455">
    <property type="entry name" value="PRK12815.1"/>
    <property type="match status" value="1"/>
</dbReference>
<evidence type="ECO:0000256" key="8">
    <source>
        <dbReference type="ARBA" id="ARBA00022723"/>
    </source>
</evidence>
<dbReference type="InterPro" id="IPR011607">
    <property type="entry name" value="MGS-like_dom"/>
</dbReference>
<keyword evidence="14" id="KW-0464">Manganese</keyword>
<feature type="binding site" evidence="19">
    <location>
        <position position="299"/>
    </location>
    <ligand>
        <name>Mg(2+)</name>
        <dbReference type="ChEBI" id="CHEBI:18420"/>
        <label>1</label>
    </ligand>
</feature>
<dbReference type="FunFam" id="3.30.470.20:FF:000007">
    <property type="entry name" value="Carbamoyl-phosphate synthase large chain"/>
    <property type="match status" value="1"/>
</dbReference>
<feature type="binding site" evidence="19">
    <location>
        <position position="770"/>
    </location>
    <ligand>
        <name>ATP</name>
        <dbReference type="ChEBI" id="CHEBI:30616"/>
        <label>2</label>
    </ligand>
</feature>
<dbReference type="EMBL" id="JDYK01000002">
    <property type="protein sequence ID" value="EWS82844.1"/>
    <property type="molecule type" value="Genomic_DNA"/>
</dbReference>
<feature type="domain" description="ATP-grasp" evidence="20">
    <location>
        <begin position="693"/>
        <end position="886"/>
    </location>
</feature>
<dbReference type="Gene3D" id="3.30.470.20">
    <property type="entry name" value="ATP-grasp fold, B domain"/>
    <property type="match status" value="2"/>
</dbReference>
<keyword evidence="9 19" id="KW-0677">Repeat</keyword>
<evidence type="ECO:0000256" key="6">
    <source>
        <dbReference type="ARBA" id="ARBA00022598"/>
    </source>
</evidence>
<dbReference type="GO" id="GO:0006541">
    <property type="term" value="P:glutamine metabolic process"/>
    <property type="evidence" value="ECO:0007669"/>
    <property type="project" value="TreeGrafter"/>
</dbReference>
<dbReference type="Gene3D" id="3.40.50.20">
    <property type="match status" value="2"/>
</dbReference>
<feature type="binding site" evidence="19">
    <location>
        <position position="857"/>
    </location>
    <ligand>
        <name>ATP</name>
        <dbReference type="ChEBI" id="CHEBI:30616"/>
        <label>2</label>
    </ligand>
</feature>
<evidence type="ECO:0000256" key="12">
    <source>
        <dbReference type="ARBA" id="ARBA00022842"/>
    </source>
</evidence>
<keyword evidence="10 19" id="KW-0547">Nucleotide-binding</keyword>
<sequence>MPRRPDISSVLVIGSGPIVIGQAAEFDYSGTQACRVLREEGLRVILVNSNPATIMTDPDIADATYVEPIDPDIIRSIIEIERPDAILPTLGGQTALNAAIALEERGILAEFGVEMIGARIDAIHKAEDRQLFKEVVERVGGESARSRICHTMEDLLDAAEDLGYPMVVRPSFTMGGLGSGMAYDEADLRRIGGDGLHYSPTTEVLLEESILGWKEFELELMRDRHDNCVVVCSIENVDAVGVHTGDSVTVAPALTLTDVELQKLRDLGIGIIREVGVDTGGCNVQFAVHPDTGRIVVIEMNPRVSRSSALASKATGFPIAKIAARLAIGYTLDEIRNDITGTTPASFEPTLDYVVVKTPRFAFEKFPGADPTLTTTMKSVGEAMAIGRSFTEALGKAQRSLDVKHAVVDYSAPIPAAGEVTDLLDLVRTPTDHRLVQIAAILRSAAAGIVDPAETIERLYEATAIDRWFLDQMLLVAEIAEQVRTADVLDRDLLEVAKRHGLSDVQIGQLRGMGDDVVKGVREALGVNPVYKTVDTCAAEFASRTPYHYSTYDQESEVEPRTKPAILILGSGPNRIGQGIEFDYSCVHAAIALGLPEEQGGPGYETVMVNCNPETVSTDYDIADRLYFEPLTFEDVVEVYEAELAAGPVAGVIVQLGGQTPLSLARRLEAAGLPIIGTSPSAIDAAEDRGAFGSVLAAADLPAPPYGTAWGLTDAVEVARGVGYPVLVRPSYVLGGRGMEIVYDEAGLVDYVGRNLPGGGRAEAPILIDRFLDTAVEIDVDALYDGEELYIGGIMEHIEEAGIHSGDSACTLPPVTLSGAMIDRIRASTLAIAEGVGVRGLLNVQYALAQDILYVLEANPRASRTVPFVAKATGVQLAQAAALVMAGDSIAELRTRGTLPEQGDGTDLPADAPIAVKEAVLAFKRFRTREGRAVDSLLGPEMRSTGEVMGMDATFPLAFAKSQLAIAGQGLPTAGTVFVSVADRDKRGLALPVARLAARGFEILATEGTAQVLGRSGIPCRTIPKASEHSAQGSVIELIEGGQVALVLNTPSGSNSRADGYAIRAAATSVDVPIITTMQEFHAAVQAIEALPEGSFAVTSLQAHVARLEASRARAREDGRSAQPAGAGA</sequence>
<dbReference type="NCBIfam" id="NF003671">
    <property type="entry name" value="PRK05294.1"/>
    <property type="match status" value="1"/>
</dbReference>
<dbReference type="FunFam" id="1.10.1030.10:FF:000002">
    <property type="entry name" value="Carbamoyl-phosphate synthase large chain"/>
    <property type="match status" value="1"/>
</dbReference>
<proteinExistence type="inferred from homology"/>
<dbReference type="HAMAP" id="MF_01210_B">
    <property type="entry name" value="CPSase_L_chain_B"/>
    <property type="match status" value="1"/>
</dbReference>
<dbReference type="OrthoDB" id="9804197at2"/>
<dbReference type="GO" id="GO:0005524">
    <property type="term" value="F:ATP binding"/>
    <property type="evidence" value="ECO:0007669"/>
    <property type="project" value="UniProtKB-UniRule"/>
</dbReference>
<evidence type="ECO:0000256" key="1">
    <source>
        <dbReference type="ARBA" id="ARBA00001936"/>
    </source>
</evidence>
<feature type="binding site" evidence="19">
    <location>
        <position position="176"/>
    </location>
    <ligand>
        <name>ATP</name>
        <dbReference type="ChEBI" id="CHEBI:30616"/>
        <label>1</label>
    </ligand>
</feature>
<dbReference type="GO" id="GO:0004087">
    <property type="term" value="F:carbamoyl-phosphate synthase (ammonia) activity"/>
    <property type="evidence" value="ECO:0007669"/>
    <property type="project" value="UniProtKB-EC"/>
</dbReference>
<comment type="caution">
    <text evidence="19">Lacks conserved residue(s) required for the propagation of feature annotation.</text>
</comment>
<protein>
    <recommendedName>
        <fullName evidence="19">Carbamoyl phosphate synthase large chain</fullName>
        <ecNumber evidence="19">6.3.4.16</ecNumber>
        <ecNumber evidence="19">6.3.5.5</ecNumber>
    </recommendedName>
    <alternativeName>
        <fullName evidence="19">Carbamoyl phosphate synthetase ammonia chain</fullName>
    </alternativeName>
</protein>
<feature type="binding site" evidence="19">
    <location>
        <position position="857"/>
    </location>
    <ligand>
        <name>Mn(2+)</name>
        <dbReference type="ChEBI" id="CHEBI:29035"/>
        <label>3</label>
    </ligand>
</feature>
<evidence type="ECO:0000256" key="15">
    <source>
        <dbReference type="ARBA" id="ARBA00047359"/>
    </source>
</evidence>
<dbReference type="InterPro" id="IPR006275">
    <property type="entry name" value="CPSase_lsu"/>
</dbReference>
<dbReference type="SUPFAM" id="SSF52440">
    <property type="entry name" value="PreATP-grasp domain"/>
    <property type="match status" value="2"/>
</dbReference>
<feature type="binding site" evidence="19">
    <location>
        <position position="845"/>
    </location>
    <ligand>
        <name>Mn(2+)</name>
        <dbReference type="ChEBI" id="CHEBI:29035"/>
        <label>3</label>
    </ligand>
</feature>
<feature type="binding site" evidence="19">
    <location>
        <position position="802"/>
    </location>
    <ligand>
        <name>ATP</name>
        <dbReference type="ChEBI" id="CHEBI:30616"/>
        <label>2</label>
    </ligand>
</feature>
<dbReference type="Proteomes" id="UP000023067">
    <property type="component" value="Unassembled WGS sequence"/>
</dbReference>
<feature type="binding site" evidence="19">
    <location>
        <position position="129"/>
    </location>
    <ligand>
        <name>ATP</name>
        <dbReference type="ChEBI" id="CHEBI:30616"/>
        <label>1</label>
    </ligand>
</feature>
<feature type="binding site" evidence="19">
    <location>
        <position position="175"/>
    </location>
    <ligand>
        <name>ATP</name>
        <dbReference type="ChEBI" id="CHEBI:30616"/>
        <label>1</label>
    </ligand>
</feature>
<keyword evidence="11 19" id="KW-0067">ATP-binding</keyword>
<accession>Z9JXC2</accession>
<dbReference type="PROSITE" id="PS51855">
    <property type="entry name" value="MGS"/>
    <property type="match status" value="1"/>
</dbReference>
<name>Z9JXC2_9MICO</name>
<comment type="domain">
    <text evidence="19">The large subunit is composed of 2 ATP-grasp domains that are involved in binding the 2 ATP molecules needed for carbamoyl phosphate synthesis. The N-terminal ATP-grasp domain (referred to as the carboxyphosphate synthetic component) catalyzes the ATP-dependent phosphorylation of hydrogencarbonate to carboxyphosphate and the subsequent nucleophilic attack by ammonia to form a carbamate intermediate. The C-terminal ATP-grasp domain (referred to as the carbamoyl phosphate synthetic component) then catalyzes the phosphorylation of carbamate with the second ATP to form the end product carbamoyl phosphate. The reactive and unstable enzyme intermediates are sequentially channeled from one active site to the next through the interior of the protein over a distance of at least 96 A.</text>
</comment>
<comment type="function">
    <text evidence="17 19">Large subunit of the glutamine-dependent carbamoyl phosphate synthetase (CPSase). CPSase catalyzes the formation of carbamoyl phosphate from the ammonia moiety of glutamine, carbonate, and phosphate donated by ATP, constituting the first step of 2 biosynthetic pathways, one leading to arginine and/or urea and the other to pyrimidine nucleotides. The large subunit (synthetase) binds the substrates ammonia (free or transferred from glutamine from the small subunit), hydrogencarbonate and ATP and carries out an ATP-coupled ligase reaction, activating hydrogencarbonate by forming carboxy phosphate which reacts with ammonia to form carbamoyl phosphate.</text>
</comment>
<dbReference type="InterPro" id="IPR036897">
    <property type="entry name" value="CarbamoylP_synth_lsu_oligo_sf"/>
</dbReference>
<dbReference type="Pfam" id="PF02786">
    <property type="entry name" value="CPSase_L_D2"/>
    <property type="match status" value="2"/>
</dbReference>
<feature type="binding site" evidence="19">
    <location>
        <position position="169"/>
    </location>
    <ligand>
        <name>ATP</name>
        <dbReference type="ChEBI" id="CHEBI:30616"/>
        <label>1</label>
    </ligand>
</feature>
<dbReference type="Pfam" id="PF25596">
    <property type="entry name" value="CPSase_L_D1"/>
    <property type="match status" value="2"/>
</dbReference>
<dbReference type="AlphaFoldDB" id="Z9JXC2"/>
<feature type="binding site" evidence="19">
    <location>
        <position position="299"/>
    </location>
    <ligand>
        <name>Mg(2+)</name>
        <dbReference type="ChEBI" id="CHEBI:18420"/>
        <label>2</label>
    </ligand>
</feature>
<feature type="binding site" evidence="19">
    <location>
        <position position="857"/>
    </location>
    <ligand>
        <name>Mn(2+)</name>
        <dbReference type="ChEBI" id="CHEBI:29035"/>
        <label>4</label>
    </ligand>
</feature>
<feature type="binding site" evidence="19">
    <location>
        <position position="803"/>
    </location>
    <ligand>
        <name>ATP</name>
        <dbReference type="ChEBI" id="CHEBI:30616"/>
        <label>2</label>
    </ligand>
</feature>
<comment type="catalytic activity">
    <reaction evidence="16 19">
        <text>hydrogencarbonate + L-glutamine + 2 ATP + H2O = carbamoyl phosphate + L-glutamate + 2 ADP + phosphate + 2 H(+)</text>
        <dbReference type="Rhea" id="RHEA:18633"/>
        <dbReference type="ChEBI" id="CHEBI:15377"/>
        <dbReference type="ChEBI" id="CHEBI:15378"/>
        <dbReference type="ChEBI" id="CHEBI:17544"/>
        <dbReference type="ChEBI" id="CHEBI:29985"/>
        <dbReference type="ChEBI" id="CHEBI:30616"/>
        <dbReference type="ChEBI" id="CHEBI:43474"/>
        <dbReference type="ChEBI" id="CHEBI:58228"/>
        <dbReference type="ChEBI" id="CHEBI:58359"/>
        <dbReference type="ChEBI" id="CHEBI:456216"/>
        <dbReference type="EC" id="6.3.5.5"/>
    </reaction>
</comment>
<feature type="binding site" evidence="19">
    <location>
        <position position="301"/>
    </location>
    <ligand>
        <name>Mg(2+)</name>
        <dbReference type="ChEBI" id="CHEBI:18420"/>
        <label>2</label>
    </ligand>
</feature>
<keyword evidence="7 19" id="KW-0028">Amino-acid biosynthesis</keyword>
<dbReference type="InterPro" id="IPR036914">
    <property type="entry name" value="MGS-like_dom_sf"/>
</dbReference>
<evidence type="ECO:0000256" key="5">
    <source>
        <dbReference type="ARBA" id="ARBA00022571"/>
    </source>
</evidence>
<dbReference type="RefSeq" id="WP_038370297.1">
    <property type="nucleotide sequence ID" value="NZ_BAAAOW010000001.1"/>
</dbReference>
<feature type="binding site" evidence="19">
    <location>
        <position position="299"/>
    </location>
    <ligand>
        <name>Mn(2+)</name>
        <dbReference type="ChEBI" id="CHEBI:29035"/>
        <label>1</label>
    </ligand>
</feature>
<dbReference type="EC" id="6.3.5.5" evidence="19"/>
<dbReference type="Pfam" id="PF02787">
    <property type="entry name" value="CPSase_L_D3"/>
    <property type="match status" value="1"/>
</dbReference>
<feature type="binding site" evidence="19">
    <location>
        <position position="210"/>
    </location>
    <ligand>
        <name>ATP</name>
        <dbReference type="ChEBI" id="CHEBI:30616"/>
        <label>1</label>
    </ligand>
</feature>
<dbReference type="InterPro" id="IPR005483">
    <property type="entry name" value="CPSase_dom"/>
</dbReference>
<dbReference type="Gene3D" id="1.10.1030.10">
    <property type="entry name" value="Carbamoyl-phosphate synthetase, large subunit oligomerisation domain"/>
    <property type="match status" value="1"/>
</dbReference>
<feature type="binding site" evidence="19">
    <location>
        <position position="859"/>
    </location>
    <ligand>
        <name>Mn(2+)</name>
        <dbReference type="ChEBI" id="CHEBI:29035"/>
        <label>4</label>
    </ligand>
</feature>
<keyword evidence="13 19" id="KW-0665">Pyrimidine biosynthesis</keyword>
<dbReference type="SUPFAM" id="SSF48108">
    <property type="entry name" value="Carbamoyl phosphate synthetase, large subunit connection domain"/>
    <property type="match status" value="1"/>
</dbReference>
<comment type="caution">
    <text evidence="22">The sequence shown here is derived from an EMBL/GenBank/DDBJ whole genome shotgun (WGS) entry which is preliminary data.</text>
</comment>
<feature type="binding site" evidence="19">
    <location>
        <position position="729"/>
    </location>
    <ligand>
        <name>ATP</name>
        <dbReference type="ChEBI" id="CHEBI:30616"/>
        <label>2</label>
    </ligand>
</feature>
<evidence type="ECO:0000256" key="14">
    <source>
        <dbReference type="ARBA" id="ARBA00023211"/>
    </source>
</evidence>
<dbReference type="UniPathway" id="UPA00068">
    <property type="reaction ID" value="UER00171"/>
</dbReference>
<dbReference type="SMART" id="SM01096">
    <property type="entry name" value="CPSase_L_D3"/>
    <property type="match status" value="1"/>
</dbReference>
<evidence type="ECO:0000256" key="13">
    <source>
        <dbReference type="ARBA" id="ARBA00022975"/>
    </source>
</evidence>
<feature type="binding site" evidence="19">
    <location>
        <position position="215"/>
    </location>
    <ligand>
        <name>ATP</name>
        <dbReference type="ChEBI" id="CHEBI:30616"/>
        <label>1</label>
    </ligand>
</feature>
<feature type="binding site" evidence="19">
    <location>
        <position position="301"/>
    </location>
    <ligand>
        <name>Mn(2+)</name>
        <dbReference type="ChEBI" id="CHEBI:29035"/>
        <label>2</label>
    </ligand>
</feature>
<feature type="binding site" evidence="19">
    <location>
        <position position="857"/>
    </location>
    <ligand>
        <name>Mg(2+)</name>
        <dbReference type="ChEBI" id="CHEBI:18420"/>
        <label>3</label>
    </ligand>
</feature>
<dbReference type="GO" id="GO:0004088">
    <property type="term" value="F:carbamoyl-phosphate synthase (glutamine-hydrolyzing) activity"/>
    <property type="evidence" value="ECO:0007669"/>
    <property type="project" value="UniProtKB-UniRule"/>
</dbReference>
<dbReference type="GO" id="GO:0005737">
    <property type="term" value="C:cytoplasm"/>
    <property type="evidence" value="ECO:0007669"/>
    <property type="project" value="TreeGrafter"/>
</dbReference>
<evidence type="ECO:0000256" key="9">
    <source>
        <dbReference type="ARBA" id="ARBA00022737"/>
    </source>
</evidence>
<feature type="binding site" evidence="19">
    <location>
        <position position="777"/>
    </location>
    <ligand>
        <name>ATP</name>
        <dbReference type="ChEBI" id="CHEBI:30616"/>
        <label>2</label>
    </ligand>
</feature>
<feature type="binding site" evidence="19">
    <location>
        <position position="805"/>
    </location>
    <ligand>
        <name>ATP</name>
        <dbReference type="ChEBI" id="CHEBI:30616"/>
        <label>2</label>
    </ligand>
</feature>
<dbReference type="UniPathway" id="UPA00070">
    <property type="reaction ID" value="UER00115"/>
</dbReference>
<keyword evidence="8" id="KW-0479">Metal-binding</keyword>
<dbReference type="HOGENOM" id="CLU_000513_1_0_11"/>
<feature type="binding site" evidence="19">
    <location>
        <position position="285"/>
    </location>
    <ligand>
        <name>Mg(2+)</name>
        <dbReference type="ChEBI" id="CHEBI:18420"/>
        <label>1</label>
    </ligand>
</feature>
<evidence type="ECO:0000256" key="18">
    <source>
        <dbReference type="ARBA" id="ARBA00062056"/>
    </source>
</evidence>
<evidence type="ECO:0000313" key="22">
    <source>
        <dbReference type="EMBL" id="EWS82844.1"/>
    </source>
</evidence>
<dbReference type="Pfam" id="PF02142">
    <property type="entry name" value="MGS"/>
    <property type="match status" value="1"/>
</dbReference>
<evidence type="ECO:0000256" key="4">
    <source>
        <dbReference type="ARBA" id="ARBA00009799"/>
    </source>
</evidence>
<feature type="binding site" evidence="19">
    <location>
        <position position="299"/>
    </location>
    <ligand>
        <name>ATP</name>
        <dbReference type="ChEBI" id="CHEBI:30616"/>
        <label>1</label>
    </ligand>
</feature>
<dbReference type="PATRIC" id="fig|396014.3.peg.479"/>
<feature type="binding site" evidence="19">
    <location>
        <position position="285"/>
    </location>
    <ligand>
        <name>ATP</name>
        <dbReference type="ChEBI" id="CHEBI:30616"/>
        <label>1</label>
    </ligand>
</feature>
<dbReference type="SMART" id="SM00851">
    <property type="entry name" value="MGS"/>
    <property type="match status" value="1"/>
</dbReference>
<dbReference type="PROSITE" id="PS50975">
    <property type="entry name" value="ATP_GRASP"/>
    <property type="match status" value="2"/>
</dbReference>
<feature type="binding site" evidence="19">
    <location>
        <position position="845"/>
    </location>
    <ligand>
        <name>ATP</name>
        <dbReference type="ChEBI" id="CHEBI:30616"/>
        <label>2</label>
    </ligand>
</feature>
<evidence type="ECO:0000256" key="10">
    <source>
        <dbReference type="ARBA" id="ARBA00022741"/>
    </source>
</evidence>
<dbReference type="InterPro" id="IPR005480">
    <property type="entry name" value="CPSase_lsu_oligo"/>
</dbReference>
<evidence type="ECO:0000259" key="20">
    <source>
        <dbReference type="PROSITE" id="PS50975"/>
    </source>
</evidence>
<comment type="similarity">
    <text evidence="4 19">Belongs to the CarB family.</text>
</comment>
<dbReference type="Gene3D" id="3.40.50.1380">
    <property type="entry name" value="Methylglyoxal synthase-like domain"/>
    <property type="match status" value="1"/>
</dbReference>
<feature type="region of interest" description="Allosteric domain" evidence="19">
    <location>
        <begin position="968"/>
        <end position="1129"/>
    </location>
</feature>
<dbReference type="CDD" id="cd01424">
    <property type="entry name" value="MGS_CPS_II"/>
    <property type="match status" value="1"/>
</dbReference>
<evidence type="ECO:0000256" key="17">
    <source>
        <dbReference type="ARBA" id="ARBA00057223"/>
    </source>
</evidence>
<comment type="cofactor">
    <cofactor evidence="19">
        <name>Mg(2+)</name>
        <dbReference type="ChEBI" id="CHEBI:18420"/>
    </cofactor>
    <cofactor evidence="19">
        <name>Mn(2+)</name>
        <dbReference type="ChEBI" id="CHEBI:29035"/>
    </cofactor>
    <text evidence="19">Binds 4 Mg(2+) or Mn(2+) ions per subunit.</text>
</comment>
<feature type="region of interest" description="Carboxyphosphate synthetic domain" evidence="19">
    <location>
        <begin position="1"/>
        <end position="402"/>
    </location>
</feature>
<dbReference type="NCBIfam" id="TIGR01369">
    <property type="entry name" value="CPSaseII_lrg"/>
    <property type="match status" value="1"/>
</dbReference>
<dbReference type="GO" id="GO:0006526">
    <property type="term" value="P:L-arginine biosynthetic process"/>
    <property type="evidence" value="ECO:0007669"/>
    <property type="project" value="UniProtKB-UniRule"/>
</dbReference>
<feature type="binding site" evidence="19">
    <location>
        <position position="208"/>
    </location>
    <ligand>
        <name>ATP</name>
        <dbReference type="ChEBI" id="CHEBI:30616"/>
        <label>1</label>
    </ligand>
</feature>
<keyword evidence="6 19" id="KW-0436">Ligase</keyword>
<dbReference type="GO" id="GO:0044205">
    <property type="term" value="P:'de novo' UMP biosynthetic process"/>
    <property type="evidence" value="ECO:0007669"/>
    <property type="project" value="UniProtKB-UniRule"/>
</dbReference>
<evidence type="ECO:0000256" key="7">
    <source>
        <dbReference type="ARBA" id="ARBA00022605"/>
    </source>
</evidence>
<evidence type="ECO:0000256" key="2">
    <source>
        <dbReference type="ARBA" id="ARBA00004812"/>
    </source>
</evidence>
<organism evidence="22 23">
    <name type="scientific">Brachybacterium phenoliresistens</name>
    <dbReference type="NCBI Taxonomy" id="396014"/>
    <lineage>
        <taxon>Bacteria</taxon>
        <taxon>Bacillati</taxon>
        <taxon>Actinomycetota</taxon>
        <taxon>Actinomycetes</taxon>
        <taxon>Micrococcales</taxon>
        <taxon>Dermabacteraceae</taxon>
        <taxon>Brachybacterium</taxon>
    </lineage>
</organism>
<evidence type="ECO:0000313" key="23">
    <source>
        <dbReference type="Proteomes" id="UP000023067"/>
    </source>
</evidence>
<evidence type="ECO:0000256" key="11">
    <source>
        <dbReference type="ARBA" id="ARBA00022840"/>
    </source>
</evidence>
<evidence type="ECO:0000256" key="19">
    <source>
        <dbReference type="HAMAP-Rule" id="MF_01210"/>
    </source>
</evidence>
<dbReference type="FunFam" id="3.40.50.20:FF:000001">
    <property type="entry name" value="Carbamoyl-phosphate synthase large chain"/>
    <property type="match status" value="2"/>
</dbReference>
<dbReference type="InterPro" id="IPR016185">
    <property type="entry name" value="PreATP-grasp_dom_sf"/>
</dbReference>
<dbReference type="eggNOG" id="COG0458">
    <property type="taxonomic scope" value="Bacteria"/>
</dbReference>
<dbReference type="PANTHER" id="PTHR11405">
    <property type="entry name" value="CARBAMOYLTRANSFERASE FAMILY MEMBER"/>
    <property type="match status" value="1"/>
</dbReference>
<comment type="catalytic activity">
    <reaction evidence="15 19">
        <text>hydrogencarbonate + NH4(+) + 2 ATP = carbamoyl phosphate + 2 ADP + phosphate + 2 H(+)</text>
        <dbReference type="Rhea" id="RHEA:18029"/>
        <dbReference type="ChEBI" id="CHEBI:15378"/>
        <dbReference type="ChEBI" id="CHEBI:17544"/>
        <dbReference type="ChEBI" id="CHEBI:28938"/>
        <dbReference type="ChEBI" id="CHEBI:30616"/>
        <dbReference type="ChEBI" id="CHEBI:43474"/>
        <dbReference type="ChEBI" id="CHEBI:58228"/>
        <dbReference type="ChEBI" id="CHEBI:456216"/>
        <dbReference type="EC" id="6.3.4.16"/>
    </reaction>
</comment>
<feature type="binding site" evidence="19">
    <location>
        <position position="285"/>
    </location>
    <ligand>
        <name>Mn(2+)</name>
        <dbReference type="ChEBI" id="CHEBI:29035"/>
        <label>1</label>
    </ligand>
</feature>
<dbReference type="FunFam" id="3.30.470.20:FF:000014">
    <property type="entry name" value="Carbamoyl-phosphate synthase large chain"/>
    <property type="match status" value="1"/>
</dbReference>
<comment type="subunit">
    <text evidence="18 19">Composed of two chains; the small (or glutamine) chain promotes the hydrolysis of glutamine to ammonia, which is used by the large (or ammonia) chain to synthesize carbamoyl phosphate. Tetramer of heterodimers (alpha,beta)4.</text>
</comment>
<evidence type="ECO:0000256" key="3">
    <source>
        <dbReference type="ARBA" id="ARBA00005077"/>
    </source>
</evidence>
<dbReference type="PROSITE" id="PS00866">
    <property type="entry name" value="CPSASE_1"/>
    <property type="match status" value="2"/>
</dbReference>
<dbReference type="InterPro" id="IPR058047">
    <property type="entry name" value="CPSase_preATP-grasp"/>
</dbReference>
<evidence type="ECO:0000256" key="16">
    <source>
        <dbReference type="ARBA" id="ARBA00048816"/>
    </source>
</evidence>
<dbReference type="Gene3D" id="3.30.1490.20">
    <property type="entry name" value="ATP-grasp fold, A domain"/>
    <property type="match status" value="1"/>
</dbReference>
<feature type="binding site" evidence="19">
    <location>
        <position position="299"/>
    </location>
    <ligand>
        <name>Mn(2+)</name>
        <dbReference type="ChEBI" id="CHEBI:29035"/>
        <label>2</label>
    </ligand>
</feature>
<dbReference type="GO" id="GO:0046872">
    <property type="term" value="F:metal ion binding"/>
    <property type="evidence" value="ECO:0007669"/>
    <property type="project" value="UniProtKB-KW"/>
</dbReference>
<reference evidence="22 23" key="1">
    <citation type="submission" date="2014-02" db="EMBL/GenBank/DDBJ databases">
        <title>Genome sequence of Brachybacterium phenoliresistens strain W13A50.</title>
        <authorList>
            <person name="Wang X."/>
        </authorList>
    </citation>
    <scope>NUCLEOTIDE SEQUENCE [LARGE SCALE GENOMIC DNA]</scope>
    <source>
        <strain evidence="22 23">W13A50</strain>
    </source>
</reference>
<dbReference type="SUPFAM" id="SSF56059">
    <property type="entry name" value="Glutathione synthetase ATP-binding domain-like"/>
    <property type="match status" value="2"/>
</dbReference>
<feature type="binding site" evidence="19">
    <location>
        <position position="241"/>
    </location>
    <ligand>
        <name>ATP</name>
        <dbReference type="ChEBI" id="CHEBI:30616"/>
        <label>1</label>
    </ligand>
</feature>
<feature type="binding site" evidence="19">
    <location>
        <position position="857"/>
    </location>
    <ligand>
        <name>Mg(2+)</name>
        <dbReference type="ChEBI" id="CHEBI:18420"/>
        <label>4</label>
    </ligand>
</feature>
<comment type="pathway">
    <text evidence="3 19">Amino-acid biosynthesis; L-arginine biosynthesis; carbamoyl phosphate from bicarbonate: step 1/1.</text>
</comment>
<keyword evidence="12" id="KW-0460">Magnesium</keyword>
<dbReference type="STRING" id="396014.BF93_07435"/>
<feature type="domain" description="ATP-grasp" evidence="20">
    <location>
        <begin position="133"/>
        <end position="328"/>
    </location>
</feature>